<keyword evidence="8 13" id="KW-0863">Zinc-finger</keyword>
<dbReference type="Pfam" id="PF13639">
    <property type="entry name" value="zf-RING_2"/>
    <property type="match status" value="1"/>
</dbReference>
<evidence type="ECO:0000313" key="16">
    <source>
        <dbReference type="EnsemblPlants" id="OMERI03G04640.1"/>
    </source>
</evidence>
<dbReference type="GO" id="GO:0061630">
    <property type="term" value="F:ubiquitin protein ligase activity"/>
    <property type="evidence" value="ECO:0007669"/>
    <property type="project" value="UniProtKB-EC"/>
</dbReference>
<keyword evidence="6" id="KW-0812">Transmembrane</keyword>
<dbReference type="InterPro" id="IPR001841">
    <property type="entry name" value="Znf_RING"/>
</dbReference>
<evidence type="ECO:0000256" key="10">
    <source>
        <dbReference type="ARBA" id="ARBA00022833"/>
    </source>
</evidence>
<dbReference type="AlphaFoldDB" id="A0A0E0CVP6"/>
<reference evidence="16" key="2">
    <citation type="submission" date="2018-05" db="EMBL/GenBank/DDBJ databases">
        <title>OmerRS3 (Oryza meridionalis Reference Sequence Version 3).</title>
        <authorList>
            <person name="Zhang J."/>
            <person name="Kudrna D."/>
            <person name="Lee S."/>
            <person name="Talag J."/>
            <person name="Welchert J."/>
            <person name="Wing R.A."/>
        </authorList>
    </citation>
    <scope>NUCLEOTIDE SEQUENCE [LARGE SCALE GENOMIC DNA]</scope>
    <source>
        <strain evidence="16">cv. OR44</strain>
    </source>
</reference>
<evidence type="ECO:0000256" key="2">
    <source>
        <dbReference type="ARBA" id="ARBA00004167"/>
    </source>
</evidence>
<dbReference type="EC" id="2.3.2.27" evidence="4"/>
<evidence type="ECO:0000256" key="1">
    <source>
        <dbReference type="ARBA" id="ARBA00000900"/>
    </source>
</evidence>
<evidence type="ECO:0000256" key="4">
    <source>
        <dbReference type="ARBA" id="ARBA00012483"/>
    </source>
</evidence>
<dbReference type="InterPro" id="IPR013083">
    <property type="entry name" value="Znf_RING/FYVE/PHD"/>
</dbReference>
<comment type="pathway">
    <text evidence="3">Protein modification; protein ubiquitination.</text>
</comment>
<organism evidence="16">
    <name type="scientific">Oryza meridionalis</name>
    <dbReference type="NCBI Taxonomy" id="40149"/>
    <lineage>
        <taxon>Eukaryota</taxon>
        <taxon>Viridiplantae</taxon>
        <taxon>Streptophyta</taxon>
        <taxon>Embryophyta</taxon>
        <taxon>Tracheophyta</taxon>
        <taxon>Spermatophyta</taxon>
        <taxon>Magnoliopsida</taxon>
        <taxon>Liliopsida</taxon>
        <taxon>Poales</taxon>
        <taxon>Poaceae</taxon>
        <taxon>BOP clade</taxon>
        <taxon>Oryzoideae</taxon>
        <taxon>Oryzeae</taxon>
        <taxon>Oryzinae</taxon>
        <taxon>Oryza</taxon>
    </lineage>
</organism>
<evidence type="ECO:0000256" key="14">
    <source>
        <dbReference type="SAM" id="MobiDB-lite"/>
    </source>
</evidence>
<dbReference type="eggNOG" id="KOG0800">
    <property type="taxonomic scope" value="Eukaryota"/>
</dbReference>
<dbReference type="HOGENOM" id="CLU_1317263_0_0_1"/>
<evidence type="ECO:0000313" key="17">
    <source>
        <dbReference type="Proteomes" id="UP000008021"/>
    </source>
</evidence>
<evidence type="ECO:0000259" key="15">
    <source>
        <dbReference type="PROSITE" id="PS50089"/>
    </source>
</evidence>
<feature type="domain" description="RING-type" evidence="15">
    <location>
        <begin position="47"/>
        <end position="87"/>
    </location>
</feature>
<dbReference type="Gramene" id="OMERI03G04640.1">
    <property type="protein sequence ID" value="OMERI03G04640.1"/>
    <property type="gene ID" value="OMERI03G04640"/>
</dbReference>
<evidence type="ECO:0000256" key="8">
    <source>
        <dbReference type="ARBA" id="ARBA00022771"/>
    </source>
</evidence>
<keyword evidence="10" id="KW-0862">Zinc</keyword>
<dbReference type="InterPro" id="IPR044600">
    <property type="entry name" value="ATL1/ATL16-like"/>
</dbReference>
<comment type="catalytic activity">
    <reaction evidence="1">
        <text>S-ubiquitinyl-[E2 ubiquitin-conjugating enzyme]-L-cysteine + [acceptor protein]-L-lysine = [E2 ubiquitin-conjugating enzyme]-L-cysteine + N(6)-ubiquitinyl-[acceptor protein]-L-lysine.</text>
        <dbReference type="EC" id="2.3.2.27"/>
    </reaction>
</comment>
<dbReference type="PANTHER" id="PTHR46913">
    <property type="entry name" value="RING-H2 FINGER PROTEIN ATL16"/>
    <property type="match status" value="1"/>
</dbReference>
<protein>
    <recommendedName>
        <fullName evidence="4">RING-type E3 ubiquitin transferase</fullName>
        <ecNumber evidence="4">2.3.2.27</ecNumber>
    </recommendedName>
</protein>
<keyword evidence="17" id="KW-1185">Reference proteome</keyword>
<comment type="subcellular location">
    <subcellularLocation>
        <location evidence="2">Membrane</location>
        <topology evidence="2">Single-pass membrane protein</topology>
    </subcellularLocation>
</comment>
<feature type="compositionally biased region" description="Polar residues" evidence="14">
    <location>
        <begin position="192"/>
        <end position="209"/>
    </location>
</feature>
<dbReference type="GO" id="GO:0016567">
    <property type="term" value="P:protein ubiquitination"/>
    <property type="evidence" value="ECO:0007669"/>
    <property type="project" value="InterPro"/>
</dbReference>
<keyword evidence="12" id="KW-0472">Membrane</keyword>
<dbReference type="Gene3D" id="3.30.40.10">
    <property type="entry name" value="Zinc/RING finger domain, C3HC4 (zinc finger)"/>
    <property type="match status" value="1"/>
</dbReference>
<evidence type="ECO:0000256" key="6">
    <source>
        <dbReference type="ARBA" id="ARBA00022692"/>
    </source>
</evidence>
<keyword evidence="5" id="KW-0808">Transferase</keyword>
<dbReference type="SUPFAM" id="SSF57850">
    <property type="entry name" value="RING/U-box"/>
    <property type="match status" value="1"/>
</dbReference>
<reference evidence="16" key="1">
    <citation type="submission" date="2015-04" db="UniProtKB">
        <authorList>
            <consortium name="EnsemblPlants"/>
        </authorList>
    </citation>
    <scope>IDENTIFICATION</scope>
</reference>
<name>A0A0E0CVP6_9ORYZ</name>
<dbReference type="GO" id="GO:0008270">
    <property type="term" value="F:zinc ion binding"/>
    <property type="evidence" value="ECO:0007669"/>
    <property type="project" value="UniProtKB-KW"/>
</dbReference>
<dbReference type="Proteomes" id="UP000008021">
    <property type="component" value="Chromosome 3"/>
</dbReference>
<keyword evidence="7" id="KW-0479">Metal-binding</keyword>
<accession>A0A0E0CVP6</accession>
<feature type="region of interest" description="Disordered" evidence="14">
    <location>
        <begin position="166"/>
        <end position="209"/>
    </location>
</feature>
<evidence type="ECO:0000256" key="12">
    <source>
        <dbReference type="ARBA" id="ARBA00023136"/>
    </source>
</evidence>
<dbReference type="SMART" id="SM00184">
    <property type="entry name" value="RING"/>
    <property type="match status" value="1"/>
</dbReference>
<evidence type="ECO:0000256" key="3">
    <source>
        <dbReference type="ARBA" id="ARBA00004906"/>
    </source>
</evidence>
<sequence>MEQEQRRPTPPPRFGLDTATIVRLPSFPYLQAHDNGEVSDTAASVECAVCLSAVDEGEKVKQLPACGHVFHQDDIWLSSHASCPVCHGKAAPADELADAIAARISVTRDVVVPASSPPPSSPAVRSARSPSPLRCSAAALRKITATRATDISCDPVFDYACPSWPNRSASSESNFPGCPATVTRTVKKRESSVSNPRLLSDSDNQTHGP</sequence>
<dbReference type="EnsemblPlants" id="OMERI03G04640.1">
    <property type="protein sequence ID" value="OMERI03G04640.1"/>
    <property type="gene ID" value="OMERI03G04640"/>
</dbReference>
<keyword evidence="9" id="KW-0833">Ubl conjugation pathway</keyword>
<dbReference type="GO" id="GO:0016020">
    <property type="term" value="C:membrane"/>
    <property type="evidence" value="ECO:0007669"/>
    <property type="project" value="UniProtKB-SubCell"/>
</dbReference>
<proteinExistence type="predicted"/>
<dbReference type="PROSITE" id="PS50089">
    <property type="entry name" value="ZF_RING_2"/>
    <property type="match status" value="1"/>
</dbReference>
<evidence type="ECO:0000256" key="7">
    <source>
        <dbReference type="ARBA" id="ARBA00022723"/>
    </source>
</evidence>
<evidence type="ECO:0000256" key="9">
    <source>
        <dbReference type="ARBA" id="ARBA00022786"/>
    </source>
</evidence>
<evidence type="ECO:0000256" key="11">
    <source>
        <dbReference type="ARBA" id="ARBA00022989"/>
    </source>
</evidence>
<dbReference type="PANTHER" id="PTHR46913:SF1">
    <property type="entry name" value="RING-H2 FINGER PROTEIN ATL16"/>
    <property type="match status" value="1"/>
</dbReference>
<dbReference type="STRING" id="40149.A0A0E0CVP6"/>
<evidence type="ECO:0000256" key="13">
    <source>
        <dbReference type="PROSITE-ProRule" id="PRU00175"/>
    </source>
</evidence>
<keyword evidence="11" id="KW-1133">Transmembrane helix</keyword>
<evidence type="ECO:0000256" key="5">
    <source>
        <dbReference type="ARBA" id="ARBA00022679"/>
    </source>
</evidence>